<evidence type="ECO:0000256" key="4">
    <source>
        <dbReference type="ARBA" id="ARBA00023163"/>
    </source>
</evidence>
<accession>A0A7J8PWE3</accession>
<gene>
    <name evidence="9" type="ORF">Gorai_010399</name>
</gene>
<keyword evidence="5" id="KW-0539">Nucleus</keyword>
<keyword evidence="2" id="KW-0805">Transcription regulation</keyword>
<dbReference type="Proteomes" id="UP000593578">
    <property type="component" value="Unassembled WGS sequence"/>
</dbReference>
<comment type="caution">
    <text evidence="9">The sequence shown here is derived from an EMBL/GenBank/DDBJ whole genome shotgun (WGS) entry which is preliminary data.</text>
</comment>
<evidence type="ECO:0000259" key="8">
    <source>
        <dbReference type="PROSITE" id="PS50811"/>
    </source>
</evidence>
<feature type="compositionally biased region" description="Polar residues" evidence="7">
    <location>
        <begin position="217"/>
        <end position="231"/>
    </location>
</feature>
<dbReference type="PROSITE" id="PS50811">
    <property type="entry name" value="WRKY"/>
    <property type="match status" value="1"/>
</dbReference>
<dbReference type="SUPFAM" id="SSF118290">
    <property type="entry name" value="WRKY DNA-binding domain"/>
    <property type="match status" value="1"/>
</dbReference>
<evidence type="ECO:0000256" key="6">
    <source>
        <dbReference type="ARBA" id="ARBA00060761"/>
    </source>
</evidence>
<evidence type="ECO:0000256" key="2">
    <source>
        <dbReference type="ARBA" id="ARBA00023015"/>
    </source>
</evidence>
<dbReference type="SMART" id="SM00774">
    <property type="entry name" value="WRKY"/>
    <property type="match status" value="1"/>
</dbReference>
<comment type="subcellular location">
    <subcellularLocation>
        <location evidence="1">Nucleus</location>
    </subcellularLocation>
</comment>
<reference evidence="9 10" key="1">
    <citation type="journal article" date="2019" name="Genome Biol. Evol.">
        <title>Insights into the evolution of the New World diploid cottons (Gossypium, subgenus Houzingenia) based on genome sequencing.</title>
        <authorList>
            <person name="Grover C.E."/>
            <person name="Arick M.A. 2nd"/>
            <person name="Thrash A."/>
            <person name="Conover J.L."/>
            <person name="Sanders W.S."/>
            <person name="Peterson D.G."/>
            <person name="Frelichowski J.E."/>
            <person name="Scheffler J.A."/>
            <person name="Scheffler B.E."/>
            <person name="Wendel J.F."/>
        </authorList>
    </citation>
    <scope>NUCLEOTIDE SEQUENCE [LARGE SCALE GENOMIC DNA]</scope>
    <source>
        <strain evidence="9">8</strain>
        <tissue evidence="9">Leaf</tissue>
    </source>
</reference>
<feature type="compositionally biased region" description="Basic and acidic residues" evidence="7">
    <location>
        <begin position="236"/>
        <end position="247"/>
    </location>
</feature>
<evidence type="ECO:0000256" key="1">
    <source>
        <dbReference type="ARBA" id="ARBA00004123"/>
    </source>
</evidence>
<proteinExistence type="inferred from homology"/>
<feature type="domain" description="WRKY" evidence="8">
    <location>
        <begin position="148"/>
        <end position="214"/>
    </location>
</feature>
<dbReference type="InterPro" id="IPR003657">
    <property type="entry name" value="WRKY_dom"/>
</dbReference>
<comment type="similarity">
    <text evidence="6">Belongs to the WRKY group II-e family.</text>
</comment>
<dbReference type="PANTHER" id="PTHR32096:SF127">
    <property type="entry name" value="WRKY DOMAIN-CONTAINING PROTEIN"/>
    <property type="match status" value="1"/>
</dbReference>
<dbReference type="GO" id="GO:0005634">
    <property type="term" value="C:nucleus"/>
    <property type="evidence" value="ECO:0007669"/>
    <property type="project" value="UniProtKB-SubCell"/>
</dbReference>
<dbReference type="InterPro" id="IPR036576">
    <property type="entry name" value="WRKY_dom_sf"/>
</dbReference>
<dbReference type="Pfam" id="PF03106">
    <property type="entry name" value="WRKY"/>
    <property type="match status" value="1"/>
</dbReference>
<dbReference type="InterPro" id="IPR044810">
    <property type="entry name" value="WRKY_plant"/>
</dbReference>
<dbReference type="PANTHER" id="PTHR32096">
    <property type="entry name" value="WRKY TRANSCRIPTION FACTOR 30-RELATED-RELATED"/>
    <property type="match status" value="1"/>
</dbReference>
<organism evidence="9 10">
    <name type="scientific">Gossypium raimondii</name>
    <name type="common">Peruvian cotton</name>
    <name type="synonym">Gossypium klotzschianum subsp. raimondii</name>
    <dbReference type="NCBI Taxonomy" id="29730"/>
    <lineage>
        <taxon>Eukaryota</taxon>
        <taxon>Viridiplantae</taxon>
        <taxon>Streptophyta</taxon>
        <taxon>Embryophyta</taxon>
        <taxon>Tracheophyta</taxon>
        <taxon>Spermatophyta</taxon>
        <taxon>Magnoliopsida</taxon>
        <taxon>eudicotyledons</taxon>
        <taxon>Gunneridae</taxon>
        <taxon>Pentapetalae</taxon>
        <taxon>rosids</taxon>
        <taxon>malvids</taxon>
        <taxon>Malvales</taxon>
        <taxon>Malvaceae</taxon>
        <taxon>Malvoideae</taxon>
        <taxon>Gossypium</taxon>
    </lineage>
</organism>
<evidence type="ECO:0000313" key="9">
    <source>
        <dbReference type="EMBL" id="MBA0593456.1"/>
    </source>
</evidence>
<evidence type="ECO:0000256" key="7">
    <source>
        <dbReference type="SAM" id="MobiDB-lite"/>
    </source>
</evidence>
<protein>
    <recommendedName>
        <fullName evidence="8">WRKY domain-containing protein</fullName>
    </recommendedName>
</protein>
<dbReference type="EMBL" id="JABEZZ010000008">
    <property type="protein sequence ID" value="MBA0593456.1"/>
    <property type="molecule type" value="Genomic_DNA"/>
</dbReference>
<dbReference type="GO" id="GO:0000976">
    <property type="term" value="F:transcription cis-regulatory region binding"/>
    <property type="evidence" value="ECO:0007669"/>
    <property type="project" value="TreeGrafter"/>
</dbReference>
<dbReference type="FunFam" id="2.20.25.80:FF:000007">
    <property type="entry name" value="WRKY transcription factor 22"/>
    <property type="match status" value="1"/>
</dbReference>
<sequence>MEHWDCQAVTGETCSNNDAFISYMENPEFSFGPLSFQHGDEDHLMSFPEVFEPNPNVLDGLMEELYKPFCPELNPYTIPVLEDHVEEPECQKQQPLVVSGTNKDSTKPKRSRFVIKFMVFTKSFTCTYNFTCFSRKKQQHRVVKHVTADDGLQSDIWSWRKYGQKPIKGSPYPRSYYRCSSSKGCLARKQVERSCSDPRVFIITYTAEHNHGHPSRRNSLAGSTRNKSSTVAKPKNLADKNEPHEVAESTVLSPAVIKDESVKQESITMEGGKILTPDIMLSDELVESFEGFGDLFVDQFPDLSHELWFMNESATLTGGLLN</sequence>
<keyword evidence="4" id="KW-0804">Transcription</keyword>
<evidence type="ECO:0000313" key="10">
    <source>
        <dbReference type="Proteomes" id="UP000593578"/>
    </source>
</evidence>
<feature type="region of interest" description="Disordered" evidence="7">
    <location>
        <begin position="210"/>
        <end position="249"/>
    </location>
</feature>
<name>A0A7J8PWE3_GOSRA</name>
<evidence type="ECO:0000256" key="5">
    <source>
        <dbReference type="ARBA" id="ARBA00023242"/>
    </source>
</evidence>
<keyword evidence="3" id="KW-0238">DNA-binding</keyword>
<dbReference type="Gene3D" id="2.20.25.80">
    <property type="entry name" value="WRKY domain"/>
    <property type="match status" value="1"/>
</dbReference>
<dbReference type="GO" id="GO:0003700">
    <property type="term" value="F:DNA-binding transcription factor activity"/>
    <property type="evidence" value="ECO:0007669"/>
    <property type="project" value="InterPro"/>
</dbReference>
<dbReference type="AlphaFoldDB" id="A0A7J8PWE3"/>
<evidence type="ECO:0000256" key="3">
    <source>
        <dbReference type="ARBA" id="ARBA00023125"/>
    </source>
</evidence>